<evidence type="ECO:0000313" key="3">
    <source>
        <dbReference type="Proteomes" id="UP001293254"/>
    </source>
</evidence>
<feature type="region of interest" description="Disordered" evidence="1">
    <location>
        <begin position="70"/>
        <end position="90"/>
    </location>
</feature>
<dbReference type="EMBL" id="JACGWO010000004">
    <property type="protein sequence ID" value="KAK4428308.1"/>
    <property type="molecule type" value="Genomic_DNA"/>
</dbReference>
<gene>
    <name evidence="2" type="ORF">Salat_1130400</name>
</gene>
<accession>A0AAE1YEU2</accession>
<proteinExistence type="predicted"/>
<dbReference type="Proteomes" id="UP001293254">
    <property type="component" value="Unassembled WGS sequence"/>
</dbReference>
<name>A0AAE1YEU2_9LAMI</name>
<reference evidence="2" key="1">
    <citation type="submission" date="2020-06" db="EMBL/GenBank/DDBJ databases">
        <authorList>
            <person name="Li T."/>
            <person name="Hu X."/>
            <person name="Zhang T."/>
            <person name="Song X."/>
            <person name="Zhang H."/>
            <person name="Dai N."/>
            <person name="Sheng W."/>
            <person name="Hou X."/>
            <person name="Wei L."/>
        </authorList>
    </citation>
    <scope>NUCLEOTIDE SEQUENCE</scope>
    <source>
        <strain evidence="2">3651</strain>
        <tissue evidence="2">Leaf</tissue>
    </source>
</reference>
<organism evidence="2 3">
    <name type="scientific">Sesamum alatum</name>
    <dbReference type="NCBI Taxonomy" id="300844"/>
    <lineage>
        <taxon>Eukaryota</taxon>
        <taxon>Viridiplantae</taxon>
        <taxon>Streptophyta</taxon>
        <taxon>Embryophyta</taxon>
        <taxon>Tracheophyta</taxon>
        <taxon>Spermatophyta</taxon>
        <taxon>Magnoliopsida</taxon>
        <taxon>eudicotyledons</taxon>
        <taxon>Gunneridae</taxon>
        <taxon>Pentapetalae</taxon>
        <taxon>asterids</taxon>
        <taxon>lamiids</taxon>
        <taxon>Lamiales</taxon>
        <taxon>Pedaliaceae</taxon>
        <taxon>Sesamum</taxon>
    </lineage>
</organism>
<protein>
    <submittedName>
        <fullName evidence="2">Uncharacterized protein</fullName>
    </submittedName>
</protein>
<dbReference type="AlphaFoldDB" id="A0AAE1YEU2"/>
<reference evidence="2" key="2">
    <citation type="journal article" date="2024" name="Plant">
        <title>Genomic evolution and insights into agronomic trait innovations of Sesamum species.</title>
        <authorList>
            <person name="Miao H."/>
            <person name="Wang L."/>
            <person name="Qu L."/>
            <person name="Liu H."/>
            <person name="Sun Y."/>
            <person name="Le M."/>
            <person name="Wang Q."/>
            <person name="Wei S."/>
            <person name="Zheng Y."/>
            <person name="Lin W."/>
            <person name="Duan Y."/>
            <person name="Cao H."/>
            <person name="Xiong S."/>
            <person name="Wang X."/>
            <person name="Wei L."/>
            <person name="Li C."/>
            <person name="Ma Q."/>
            <person name="Ju M."/>
            <person name="Zhao R."/>
            <person name="Li G."/>
            <person name="Mu C."/>
            <person name="Tian Q."/>
            <person name="Mei H."/>
            <person name="Zhang T."/>
            <person name="Gao T."/>
            <person name="Zhang H."/>
        </authorList>
    </citation>
    <scope>NUCLEOTIDE SEQUENCE</scope>
    <source>
        <strain evidence="2">3651</strain>
    </source>
</reference>
<evidence type="ECO:0000313" key="2">
    <source>
        <dbReference type="EMBL" id="KAK4428308.1"/>
    </source>
</evidence>
<keyword evidence="3" id="KW-1185">Reference proteome</keyword>
<evidence type="ECO:0000256" key="1">
    <source>
        <dbReference type="SAM" id="MobiDB-lite"/>
    </source>
</evidence>
<comment type="caution">
    <text evidence="2">The sequence shown here is derived from an EMBL/GenBank/DDBJ whole genome shotgun (WGS) entry which is preliminary data.</text>
</comment>
<sequence length="193" mass="20630">MGPASTLARPTYVWRSPSGAGNAGSVRWSVHIFGDFRLKELRHGDQVWQTVGVTGFGLGHNLDRAGLSHMAHSMQPRPSTSPVAASKPAPLSDGLRGGLSAIQTSEGLMARHEVQEEVGLFSVDGTKLEGFCSIQLSLSPTGENSSHEVPVVDSRTALVDVPLSHSLFLRLIDGGIDGRGFWGCGDRFRGRGW</sequence>